<dbReference type="SUPFAM" id="SSF53383">
    <property type="entry name" value="PLP-dependent transferases"/>
    <property type="match status" value="1"/>
</dbReference>
<dbReference type="RefSeq" id="WP_340359234.1">
    <property type="nucleotide sequence ID" value="NZ_JBBKZU010000011.1"/>
</dbReference>
<keyword evidence="4 7" id="KW-0808">Transferase</keyword>
<dbReference type="PANTHER" id="PTHR11986">
    <property type="entry name" value="AMINOTRANSFERASE CLASS III"/>
    <property type="match status" value="1"/>
</dbReference>
<proteinExistence type="inferred from homology"/>
<sequence length="438" mass="46309">MNAILQPISVPSPTNDVLMARRHTSVARGIGNAHAIFAAHADNALVWDVEGRRYIDFCAGIAVVNTGHRHPRVMSSLFAQAEHFTHTCFQVVAYESYVALAERLCQLAPGEGPKKAFFMSTGAEAVENAVKVARRATGRQAVIAFEGGFHGRTLLTMALTGKVEPYKSGFGPLPADVYHVPYPSEVHGITLSDSLSAIDRLFKHHVEAARVAALIVEPVQGEGGYLPAPEGFLAALRELCDRHGILMIADEIQTGIGRTGRMFAVEHSGVVPDLITLAKGLGGGTPISAVVGRADVIDAVPPGGLGSTYAGSPLACAAALGVLDAIEAEGLLRRSRTIGERLRARMRGMAMAYPCIADVRGLGAMTAIEFCHAGQIDQPAADIATALKSEAARRGLLLLTCGNHGNVVRVMVPLTIPDEQLDEGLDIFEASLAAIPPR</sequence>
<evidence type="ECO:0000256" key="3">
    <source>
        <dbReference type="ARBA" id="ARBA00022576"/>
    </source>
</evidence>
<dbReference type="Gene3D" id="3.40.640.10">
    <property type="entry name" value="Type I PLP-dependent aspartate aminotransferase-like (Major domain)"/>
    <property type="match status" value="1"/>
</dbReference>
<dbReference type="Proteomes" id="UP001365846">
    <property type="component" value="Unassembled WGS sequence"/>
</dbReference>
<gene>
    <name evidence="7" type="primary">gabT</name>
    <name evidence="7" type="ORF">WKW77_23145</name>
</gene>
<dbReference type="EC" id="2.6.1.19" evidence="7"/>
<dbReference type="NCBIfam" id="TIGR00700">
    <property type="entry name" value="GABAtrnsam"/>
    <property type="match status" value="1"/>
</dbReference>
<evidence type="ECO:0000313" key="7">
    <source>
        <dbReference type="EMBL" id="MEJ8814001.1"/>
    </source>
</evidence>
<dbReference type="InterPro" id="IPR049704">
    <property type="entry name" value="Aminotrans_3_PPA_site"/>
</dbReference>
<dbReference type="InterPro" id="IPR005814">
    <property type="entry name" value="Aminotrans_3"/>
</dbReference>
<accession>A0ABU8VKL3</accession>
<dbReference type="InterPro" id="IPR015422">
    <property type="entry name" value="PyrdxlP-dep_Trfase_small"/>
</dbReference>
<evidence type="ECO:0000256" key="5">
    <source>
        <dbReference type="ARBA" id="ARBA00022898"/>
    </source>
</evidence>
<protein>
    <submittedName>
        <fullName evidence="7">4-aminobutyrate--2-oxoglutarate transaminase</fullName>
        <ecNumber evidence="7">2.6.1.19</ecNumber>
    </submittedName>
</protein>
<keyword evidence="3 7" id="KW-0032">Aminotransferase</keyword>
<name>A0ABU8VKL3_9BURK</name>
<organism evidence="7 8">
    <name type="scientific">Variovorax ureilyticus</name>
    <dbReference type="NCBI Taxonomy" id="1836198"/>
    <lineage>
        <taxon>Bacteria</taxon>
        <taxon>Pseudomonadati</taxon>
        <taxon>Pseudomonadota</taxon>
        <taxon>Betaproteobacteria</taxon>
        <taxon>Burkholderiales</taxon>
        <taxon>Comamonadaceae</taxon>
        <taxon>Variovorax</taxon>
    </lineage>
</organism>
<dbReference type="InterPro" id="IPR050103">
    <property type="entry name" value="Class-III_PLP-dep_AT"/>
</dbReference>
<dbReference type="InterPro" id="IPR015424">
    <property type="entry name" value="PyrdxlP-dep_Trfase"/>
</dbReference>
<evidence type="ECO:0000313" key="8">
    <source>
        <dbReference type="Proteomes" id="UP001365846"/>
    </source>
</evidence>
<evidence type="ECO:0000256" key="4">
    <source>
        <dbReference type="ARBA" id="ARBA00022679"/>
    </source>
</evidence>
<dbReference type="PROSITE" id="PS00600">
    <property type="entry name" value="AA_TRANSFER_CLASS_3"/>
    <property type="match status" value="1"/>
</dbReference>
<dbReference type="PIRSF" id="PIRSF000521">
    <property type="entry name" value="Transaminase_4ab_Lys_Orn"/>
    <property type="match status" value="1"/>
</dbReference>
<dbReference type="CDD" id="cd00610">
    <property type="entry name" value="OAT_like"/>
    <property type="match status" value="1"/>
</dbReference>
<dbReference type="Pfam" id="PF00202">
    <property type="entry name" value="Aminotran_3"/>
    <property type="match status" value="1"/>
</dbReference>
<dbReference type="Gene3D" id="3.90.1150.10">
    <property type="entry name" value="Aspartate Aminotransferase, domain 1"/>
    <property type="match status" value="1"/>
</dbReference>
<evidence type="ECO:0000256" key="6">
    <source>
        <dbReference type="RuleBase" id="RU003560"/>
    </source>
</evidence>
<keyword evidence="5 6" id="KW-0663">Pyridoxal phosphate</keyword>
<comment type="caution">
    <text evidence="7">The sequence shown here is derived from an EMBL/GenBank/DDBJ whole genome shotgun (WGS) entry which is preliminary data.</text>
</comment>
<reference evidence="7 8" key="1">
    <citation type="submission" date="2024-03" db="EMBL/GenBank/DDBJ databases">
        <title>Novel species of the genus Variovorax.</title>
        <authorList>
            <person name="Liu Q."/>
            <person name="Xin Y.-H."/>
        </authorList>
    </citation>
    <scope>NUCLEOTIDE SEQUENCE [LARGE SCALE GENOMIC DNA]</scope>
    <source>
        <strain evidence="7 8">KACC 18899</strain>
    </source>
</reference>
<dbReference type="GO" id="GO:0034386">
    <property type="term" value="F:4-aminobutyrate:2-oxoglutarate transaminase activity"/>
    <property type="evidence" value="ECO:0007669"/>
    <property type="project" value="UniProtKB-EC"/>
</dbReference>
<keyword evidence="8" id="KW-1185">Reference proteome</keyword>
<dbReference type="InterPro" id="IPR015421">
    <property type="entry name" value="PyrdxlP-dep_Trfase_major"/>
</dbReference>
<evidence type="ECO:0000256" key="2">
    <source>
        <dbReference type="ARBA" id="ARBA00008954"/>
    </source>
</evidence>
<comment type="cofactor">
    <cofactor evidence="1">
        <name>pyridoxal 5'-phosphate</name>
        <dbReference type="ChEBI" id="CHEBI:597326"/>
    </cofactor>
</comment>
<dbReference type="EMBL" id="JBBKZU010000011">
    <property type="protein sequence ID" value="MEJ8814001.1"/>
    <property type="molecule type" value="Genomic_DNA"/>
</dbReference>
<evidence type="ECO:0000256" key="1">
    <source>
        <dbReference type="ARBA" id="ARBA00001933"/>
    </source>
</evidence>
<dbReference type="InterPro" id="IPR004632">
    <property type="entry name" value="4NH2But_aminotransferase_bac"/>
</dbReference>
<comment type="similarity">
    <text evidence="2 6">Belongs to the class-III pyridoxal-phosphate-dependent aminotransferase family.</text>
</comment>